<name>A0A1I7YUR5_9BILA</name>
<keyword evidence="2" id="KW-1185">Reference proteome</keyword>
<evidence type="ECO:0000256" key="1">
    <source>
        <dbReference type="SAM" id="MobiDB-lite"/>
    </source>
</evidence>
<evidence type="ECO:0000313" key="3">
    <source>
        <dbReference type="WBParaSite" id="L893_g19900.t1"/>
    </source>
</evidence>
<proteinExistence type="predicted"/>
<reference evidence="3" key="1">
    <citation type="submission" date="2016-11" db="UniProtKB">
        <authorList>
            <consortium name="WormBaseParasite"/>
        </authorList>
    </citation>
    <scope>IDENTIFICATION</scope>
</reference>
<sequence length="123" mass="13743">MDRLISHIQARNIKDNKDSGVVIPTPHPVQHLANLHRYARFHQQKELKEDTFEERAEFLLESGGSESDLGGNGKNRLTQNTIAKEGVSSGVQGEGVKMTRTSEDRPDIPIVLRGDQIPKVPKH</sequence>
<feature type="compositionally biased region" description="Low complexity" evidence="1">
    <location>
        <begin position="85"/>
        <end position="96"/>
    </location>
</feature>
<evidence type="ECO:0000313" key="2">
    <source>
        <dbReference type="Proteomes" id="UP000095287"/>
    </source>
</evidence>
<feature type="region of interest" description="Disordered" evidence="1">
    <location>
        <begin position="63"/>
        <end position="123"/>
    </location>
</feature>
<dbReference type="AlphaFoldDB" id="A0A1I7YUR5"/>
<dbReference type="WBParaSite" id="L893_g19900.t1">
    <property type="protein sequence ID" value="L893_g19900.t1"/>
    <property type="gene ID" value="L893_g19900"/>
</dbReference>
<organism evidence="2 3">
    <name type="scientific">Steinernema glaseri</name>
    <dbReference type="NCBI Taxonomy" id="37863"/>
    <lineage>
        <taxon>Eukaryota</taxon>
        <taxon>Metazoa</taxon>
        <taxon>Ecdysozoa</taxon>
        <taxon>Nematoda</taxon>
        <taxon>Chromadorea</taxon>
        <taxon>Rhabditida</taxon>
        <taxon>Tylenchina</taxon>
        <taxon>Panagrolaimomorpha</taxon>
        <taxon>Strongyloidoidea</taxon>
        <taxon>Steinernematidae</taxon>
        <taxon>Steinernema</taxon>
    </lineage>
</organism>
<protein>
    <submittedName>
        <fullName evidence="3">Uncharacterized protein</fullName>
    </submittedName>
</protein>
<accession>A0A1I7YUR5</accession>
<dbReference type="Proteomes" id="UP000095287">
    <property type="component" value="Unplaced"/>
</dbReference>